<organism evidence="4">
    <name type="scientific">marine sediment metagenome</name>
    <dbReference type="NCBI Taxonomy" id="412755"/>
    <lineage>
        <taxon>unclassified sequences</taxon>
        <taxon>metagenomes</taxon>
        <taxon>ecological metagenomes</taxon>
    </lineage>
</organism>
<dbReference type="Pfam" id="PF05065">
    <property type="entry name" value="Phage_capsid"/>
    <property type="match status" value="1"/>
</dbReference>
<comment type="caution">
    <text evidence="4">The sequence shown here is derived from an EMBL/GenBank/DDBJ whole genome shotgun (WGS) entry which is preliminary data.</text>
</comment>
<protein>
    <recommendedName>
        <fullName evidence="3">Phage capsid-like C-terminal domain-containing protein</fullName>
    </recommendedName>
</protein>
<proteinExistence type="predicted"/>
<evidence type="ECO:0000313" key="4">
    <source>
        <dbReference type="EMBL" id="KKK76825.1"/>
    </source>
</evidence>
<dbReference type="GO" id="GO:0044423">
    <property type="term" value="C:virion component"/>
    <property type="evidence" value="ECO:0007669"/>
    <property type="project" value="UniProtKB-KW"/>
</dbReference>
<reference evidence="4" key="1">
    <citation type="journal article" date="2015" name="Nature">
        <title>Complex archaea that bridge the gap between prokaryotes and eukaryotes.</title>
        <authorList>
            <person name="Spang A."/>
            <person name="Saw J.H."/>
            <person name="Jorgensen S.L."/>
            <person name="Zaremba-Niedzwiedzka K."/>
            <person name="Martijn J."/>
            <person name="Lind A.E."/>
            <person name="van Eijk R."/>
            <person name="Schleper C."/>
            <person name="Guy L."/>
            <person name="Ettema T.J."/>
        </authorList>
    </citation>
    <scope>NUCLEOTIDE SEQUENCE</scope>
</reference>
<evidence type="ECO:0000256" key="1">
    <source>
        <dbReference type="ARBA" id="ARBA00004328"/>
    </source>
</evidence>
<dbReference type="Gene3D" id="3.30.2320.10">
    <property type="entry name" value="hypothetical protein PF0899 domain"/>
    <property type="match status" value="1"/>
</dbReference>
<dbReference type="AlphaFoldDB" id="A0A0F8YSQ4"/>
<accession>A0A0F8YSQ4</accession>
<evidence type="ECO:0000259" key="3">
    <source>
        <dbReference type="Pfam" id="PF05065"/>
    </source>
</evidence>
<feature type="domain" description="Phage capsid-like C-terminal" evidence="3">
    <location>
        <begin position="20"/>
        <end position="138"/>
    </location>
</feature>
<dbReference type="NCBIfam" id="TIGR01554">
    <property type="entry name" value="major_cap_HK97"/>
    <property type="match status" value="1"/>
</dbReference>
<evidence type="ECO:0000256" key="2">
    <source>
        <dbReference type="ARBA" id="ARBA00022844"/>
    </source>
</evidence>
<sequence length="140" mass="15653">MDNQFKFAAKRFYDADQGAYFQELLRESWQTEFDKQCLNSATAPFVGVLTNTGTNVLNLGAGKTSFSDVTFDDMKDLVAKLDSQAKRNGAKFIMHVTIVDIFKGIKDDNGRFFWQEPAGLQPATIMGTEYITSDAMPDIT</sequence>
<gene>
    <name evidence="4" type="ORF">LCGC14_2859730</name>
</gene>
<dbReference type="SUPFAM" id="SSF56563">
    <property type="entry name" value="Major capsid protein gp5"/>
    <property type="match status" value="1"/>
</dbReference>
<name>A0A0F8YSQ4_9ZZZZ</name>
<keyword evidence="2" id="KW-0946">Virion</keyword>
<comment type="subcellular location">
    <subcellularLocation>
        <location evidence="1">Virion</location>
    </subcellularLocation>
</comment>
<dbReference type="InterPro" id="IPR024455">
    <property type="entry name" value="Phage_capsid"/>
</dbReference>
<dbReference type="EMBL" id="LAZR01055236">
    <property type="protein sequence ID" value="KKK76825.1"/>
    <property type="molecule type" value="Genomic_DNA"/>
</dbReference>
<feature type="non-terminal residue" evidence="4">
    <location>
        <position position="140"/>
    </location>
</feature>
<dbReference type="InterPro" id="IPR054612">
    <property type="entry name" value="Phage_capsid-like_C"/>
</dbReference>